<organism evidence="2 3">
    <name type="scientific">Roseateles aquae</name>
    <dbReference type="NCBI Taxonomy" id="3077235"/>
    <lineage>
        <taxon>Bacteria</taxon>
        <taxon>Pseudomonadati</taxon>
        <taxon>Pseudomonadota</taxon>
        <taxon>Betaproteobacteria</taxon>
        <taxon>Burkholderiales</taxon>
        <taxon>Sphaerotilaceae</taxon>
        <taxon>Roseateles</taxon>
    </lineage>
</organism>
<protein>
    <recommendedName>
        <fullName evidence="1">WDGH domain-containing protein</fullName>
    </recommendedName>
</protein>
<dbReference type="EMBL" id="JAVXZY010000001">
    <property type="protein sequence ID" value="MDT8998376.1"/>
    <property type="molecule type" value="Genomic_DNA"/>
</dbReference>
<evidence type="ECO:0000313" key="2">
    <source>
        <dbReference type="EMBL" id="MDT8998376.1"/>
    </source>
</evidence>
<comment type="caution">
    <text evidence="2">The sequence shown here is derived from an EMBL/GenBank/DDBJ whole genome shotgun (WGS) entry which is preliminary data.</text>
</comment>
<dbReference type="Proteomes" id="UP001246372">
    <property type="component" value="Unassembled WGS sequence"/>
</dbReference>
<evidence type="ECO:0000259" key="1">
    <source>
        <dbReference type="Pfam" id="PF25311"/>
    </source>
</evidence>
<gene>
    <name evidence="2" type="ORF">RQP53_03690</name>
</gene>
<proteinExistence type="predicted"/>
<reference evidence="2" key="1">
    <citation type="submission" date="2023-09" db="EMBL/GenBank/DDBJ databases">
        <title>Paucibacter sp. APW11 Genome sequencing and assembly.</title>
        <authorList>
            <person name="Kim I."/>
        </authorList>
    </citation>
    <scope>NUCLEOTIDE SEQUENCE</scope>
    <source>
        <strain evidence="2">APW11</strain>
    </source>
</reference>
<sequence length="295" mass="32137">MSDDAFSLNRDVHAALPRDAIAAHAAVDALLFEFQAQEARTDAAYKERNQVVAALARCFPSGIAQTPIEGWAPEWCNCVYIDLPTGQASWHFHTREAHLFAGLPNYPGQWDGHTTEEKYERLARLTATPKVEQLAAAMPVCSCPSGDGSLRWPCSVHPAAPQAQPDQATNAGLIAADGHLSALVDEAQGLLAELVEYARALESNTRGGQSERGEVPLMDRVDDWLAARPDVEPAPQVREPMSPEEELREFEAHASELGLDLTRFDGIAAPWRSVETSKHWQTWRARAGIGGNGGV</sequence>
<dbReference type="RefSeq" id="WP_315648696.1">
    <property type="nucleotide sequence ID" value="NZ_JAVXZY010000001.1"/>
</dbReference>
<name>A0ABU3P737_9BURK</name>
<feature type="domain" description="WDGH" evidence="1">
    <location>
        <begin position="78"/>
        <end position="124"/>
    </location>
</feature>
<keyword evidence="3" id="KW-1185">Reference proteome</keyword>
<accession>A0ABU3P737</accession>
<dbReference type="Pfam" id="PF25311">
    <property type="entry name" value="WDGH"/>
    <property type="match status" value="1"/>
</dbReference>
<dbReference type="InterPro" id="IPR057362">
    <property type="entry name" value="WDGH"/>
</dbReference>
<evidence type="ECO:0000313" key="3">
    <source>
        <dbReference type="Proteomes" id="UP001246372"/>
    </source>
</evidence>